<protein>
    <submittedName>
        <fullName evidence="3">Alginate export family protein</fullName>
    </submittedName>
</protein>
<dbReference type="EMBL" id="JAFEMC010000003">
    <property type="protein sequence ID" value="MBM6577248.1"/>
    <property type="molecule type" value="Genomic_DNA"/>
</dbReference>
<comment type="caution">
    <text evidence="3">The sequence shown here is derived from an EMBL/GenBank/DDBJ whole genome shotgun (WGS) entry which is preliminary data.</text>
</comment>
<organism evidence="3 4">
    <name type="scientific">Sphingomonas longa</name>
    <dbReference type="NCBI Taxonomy" id="2778730"/>
    <lineage>
        <taxon>Bacteria</taxon>
        <taxon>Pseudomonadati</taxon>
        <taxon>Pseudomonadota</taxon>
        <taxon>Alphaproteobacteria</taxon>
        <taxon>Sphingomonadales</taxon>
        <taxon>Sphingomonadaceae</taxon>
        <taxon>Sphingomonas</taxon>
    </lineage>
</organism>
<gene>
    <name evidence="3" type="ORF">ILT43_12770</name>
</gene>
<dbReference type="InterPro" id="IPR025388">
    <property type="entry name" value="Alginate_export_dom"/>
</dbReference>
<evidence type="ECO:0000313" key="4">
    <source>
        <dbReference type="Proteomes" id="UP000763641"/>
    </source>
</evidence>
<reference evidence="3 4" key="1">
    <citation type="submission" date="2020-12" db="EMBL/GenBank/DDBJ databases">
        <title>Sphingomonas sp.</title>
        <authorList>
            <person name="Kim M.K."/>
        </authorList>
    </citation>
    <scope>NUCLEOTIDE SEQUENCE [LARGE SCALE GENOMIC DNA]</scope>
    <source>
        <strain evidence="3 4">BT552</strain>
    </source>
</reference>
<evidence type="ECO:0000256" key="1">
    <source>
        <dbReference type="SAM" id="SignalP"/>
    </source>
</evidence>
<dbReference type="InterPro" id="IPR023614">
    <property type="entry name" value="Porin_dom_sf"/>
</dbReference>
<dbReference type="Proteomes" id="UP000763641">
    <property type="component" value="Unassembled WGS sequence"/>
</dbReference>
<accession>A0ABS2D9R0</accession>
<keyword evidence="4" id="KW-1185">Reference proteome</keyword>
<evidence type="ECO:0000259" key="2">
    <source>
        <dbReference type="Pfam" id="PF13372"/>
    </source>
</evidence>
<evidence type="ECO:0000313" key="3">
    <source>
        <dbReference type="EMBL" id="MBM6577248.1"/>
    </source>
</evidence>
<feature type="chain" id="PRO_5045362866" evidence="1">
    <location>
        <begin position="20"/>
        <end position="399"/>
    </location>
</feature>
<feature type="domain" description="Alginate export" evidence="2">
    <location>
        <begin position="49"/>
        <end position="284"/>
    </location>
</feature>
<dbReference type="RefSeq" id="WP_204199342.1">
    <property type="nucleotide sequence ID" value="NZ_JAFEMC010000003.1"/>
</dbReference>
<sequence>MRRVIAFSLIVVGAAPAAAQTIAPLVDVRIRHEHVDQAGLPGDADAVTTRVRAGVQVSDGPWSALAEAQGNVAIVGRYYDGLSGPATRRPLVADPESIGLYRAQVQYRSAPLTVTAGRQRIQLDDERFVGAAAIRNNGQTFDAVRAEIVPVKGVKADVTYAWSVRTIWGIDGFGARPQAVGGDNVFATLGWASPVGTLTGFAYLVDQDERAVQGYRLSSQSYGVRLAGSRKIGKATVAWQASHARQSDYNRNPNDYRADYWLADVAVDLAGPKLGAGYEMLGADRGTALTSFQTPLSSIFKFQGWADKFITTPPDGIRDLYASAGWGWTQIGALKGVSVQAIYHRFESDRLVRHYGNEIDLLASARIGRTTASVRYADYDADRFATNSRKLWLQLDWTI</sequence>
<name>A0ABS2D9R0_9SPHN</name>
<dbReference type="Pfam" id="PF13372">
    <property type="entry name" value="Alginate_exp"/>
    <property type="match status" value="1"/>
</dbReference>
<keyword evidence="1" id="KW-0732">Signal</keyword>
<dbReference type="Gene3D" id="2.40.160.10">
    <property type="entry name" value="Porin"/>
    <property type="match status" value="1"/>
</dbReference>
<proteinExistence type="predicted"/>
<feature type="signal peptide" evidence="1">
    <location>
        <begin position="1"/>
        <end position="19"/>
    </location>
</feature>